<evidence type="ECO:0000313" key="7">
    <source>
        <dbReference type="Proteomes" id="UP000436989"/>
    </source>
</evidence>
<comment type="caution">
    <text evidence="6">The sequence shown here is derived from an EMBL/GenBank/DDBJ whole genome shotgun (WGS) entry which is preliminary data.</text>
</comment>
<dbReference type="AlphaFoldDB" id="A0A6N8GRQ5"/>
<dbReference type="PANTHER" id="PTHR19211">
    <property type="entry name" value="ATP-BINDING TRANSPORT PROTEIN-RELATED"/>
    <property type="match status" value="1"/>
</dbReference>
<dbReference type="PANTHER" id="PTHR19211:SF14">
    <property type="entry name" value="ATP-BINDING CASSETTE SUB-FAMILY F MEMBER 1"/>
    <property type="match status" value="1"/>
</dbReference>
<accession>A0A6N8GRQ5</accession>
<protein>
    <submittedName>
        <fullName evidence="6">ATP-binding cassette domain-containing protein</fullName>
    </submittedName>
</protein>
<gene>
    <name evidence="6" type="ORF">GMA12_10325</name>
</gene>
<dbReference type="InterPro" id="IPR017871">
    <property type="entry name" value="ABC_transporter-like_CS"/>
</dbReference>
<dbReference type="CDD" id="cd03221">
    <property type="entry name" value="ABCF_EF-3"/>
    <property type="match status" value="1"/>
</dbReference>
<keyword evidence="2" id="KW-0547">Nucleotide-binding</keyword>
<dbReference type="GO" id="GO:0016887">
    <property type="term" value="F:ATP hydrolysis activity"/>
    <property type="evidence" value="ECO:0007669"/>
    <property type="project" value="InterPro"/>
</dbReference>
<feature type="domain" description="ABC transporter" evidence="5">
    <location>
        <begin position="349"/>
        <end position="569"/>
    </location>
</feature>
<organism evidence="6 7">
    <name type="scientific">Kocuria sediminis</name>
    <dbReference type="NCBI Taxonomy" id="1038857"/>
    <lineage>
        <taxon>Bacteria</taxon>
        <taxon>Bacillati</taxon>
        <taxon>Actinomycetota</taxon>
        <taxon>Actinomycetes</taxon>
        <taxon>Micrococcales</taxon>
        <taxon>Micrococcaceae</taxon>
        <taxon>Kocuria</taxon>
    </lineage>
</organism>
<dbReference type="RefSeq" id="WP_156269434.1">
    <property type="nucleotide sequence ID" value="NZ_WOGU01000007.1"/>
</dbReference>
<dbReference type="Pfam" id="PF00005">
    <property type="entry name" value="ABC_tran"/>
    <property type="match status" value="2"/>
</dbReference>
<dbReference type="InterPro" id="IPR050611">
    <property type="entry name" value="ABCF"/>
</dbReference>
<evidence type="ECO:0000256" key="3">
    <source>
        <dbReference type="ARBA" id="ARBA00022840"/>
    </source>
</evidence>
<dbReference type="InterPro" id="IPR027417">
    <property type="entry name" value="P-loop_NTPase"/>
</dbReference>
<sequence length="570" mass="60257">MASAPQHPLHLRLDGVGVGFPGRRVLTDVSLTVPAGARIGLIGENGAGKTTLLHLAAGLLVPATGTVHRPGRTGLLRQQQDLPARVTVGEVVEDAVADVRALEHRLAALAAGIAQAPDDLATADAYDTVLRDAERQGLWTLDARIEAVLGGLGLGGLPRDRRIGEVSGGQRRRLALAALLLARPAALLLDEPTNHLDDDAVDFLVTELAGRRGPVLMASHDRWFLDAAATGVVDLDPALGPDESAGGPARQGTVSTGGYSAYLDRREAARRRWGERFAAQQEERQRLQEVVDVSGREIFHTTAPKSEGRITRKFYSDRAAKTIGGRVRSARQRLGALERTAVGAPPGPLRFAGIPGTADDAAAGTLLRLRGAAVAGRLAPTDLVLHAGDRLLVQGPNGTGKSTLLSLLAGELRPDAGTVERRGGAVVARLAQEDDWPDLAVPAGTAYRARLRDPARAPTLRDLGLLRDEDAARPLGELSPGQRRRVALAALVAEPAPLLLLDEPTNHLSLALAEELEQALEDFPGTVVLATHDRWIRRRWTGRVLSVPPTAAGTSTVGHGTTLEGVQKLA</sequence>
<dbReference type="SMART" id="SM00382">
    <property type="entry name" value="AAA"/>
    <property type="match status" value="2"/>
</dbReference>
<keyword evidence="7" id="KW-1185">Reference proteome</keyword>
<dbReference type="EMBL" id="WOGU01000007">
    <property type="protein sequence ID" value="MUN63534.1"/>
    <property type="molecule type" value="Genomic_DNA"/>
</dbReference>
<dbReference type="FunFam" id="3.40.50.300:FF:000011">
    <property type="entry name" value="Putative ABC transporter ATP-binding component"/>
    <property type="match status" value="1"/>
</dbReference>
<dbReference type="Proteomes" id="UP000436989">
    <property type="component" value="Unassembled WGS sequence"/>
</dbReference>
<evidence type="ECO:0000256" key="1">
    <source>
        <dbReference type="ARBA" id="ARBA00022737"/>
    </source>
</evidence>
<keyword evidence="1" id="KW-0677">Repeat</keyword>
<dbReference type="Gene3D" id="3.40.50.300">
    <property type="entry name" value="P-loop containing nucleotide triphosphate hydrolases"/>
    <property type="match status" value="2"/>
</dbReference>
<proteinExistence type="predicted"/>
<dbReference type="InterPro" id="IPR003593">
    <property type="entry name" value="AAA+_ATPase"/>
</dbReference>
<dbReference type="SUPFAM" id="SSF52540">
    <property type="entry name" value="P-loop containing nucleoside triphosphate hydrolases"/>
    <property type="match status" value="2"/>
</dbReference>
<evidence type="ECO:0000313" key="6">
    <source>
        <dbReference type="EMBL" id="MUN63534.1"/>
    </source>
</evidence>
<dbReference type="GO" id="GO:0005524">
    <property type="term" value="F:ATP binding"/>
    <property type="evidence" value="ECO:0007669"/>
    <property type="project" value="UniProtKB-KW"/>
</dbReference>
<keyword evidence="3 6" id="KW-0067">ATP-binding</keyword>
<dbReference type="InterPro" id="IPR003439">
    <property type="entry name" value="ABC_transporter-like_ATP-bd"/>
</dbReference>
<feature type="domain" description="ABC transporter" evidence="5">
    <location>
        <begin position="11"/>
        <end position="262"/>
    </location>
</feature>
<feature type="region of interest" description="Disordered" evidence="4">
    <location>
        <begin position="239"/>
        <end position="258"/>
    </location>
</feature>
<dbReference type="PROSITE" id="PS50893">
    <property type="entry name" value="ABC_TRANSPORTER_2"/>
    <property type="match status" value="2"/>
</dbReference>
<reference evidence="6 7" key="1">
    <citation type="submission" date="2019-12" db="EMBL/GenBank/DDBJ databases">
        <authorList>
            <person name="Shi Y."/>
        </authorList>
    </citation>
    <scope>NUCLEOTIDE SEQUENCE [LARGE SCALE GENOMIC DNA]</scope>
    <source>
        <strain evidence="6 7">JCM 17929</strain>
    </source>
</reference>
<dbReference type="PROSITE" id="PS00211">
    <property type="entry name" value="ABC_TRANSPORTER_1"/>
    <property type="match status" value="2"/>
</dbReference>
<evidence type="ECO:0000256" key="4">
    <source>
        <dbReference type="SAM" id="MobiDB-lite"/>
    </source>
</evidence>
<name>A0A6N8GRQ5_9MICC</name>
<evidence type="ECO:0000259" key="5">
    <source>
        <dbReference type="PROSITE" id="PS50893"/>
    </source>
</evidence>
<evidence type="ECO:0000256" key="2">
    <source>
        <dbReference type="ARBA" id="ARBA00022741"/>
    </source>
</evidence>